<gene>
    <name evidence="2" type="ORF">AV530_018206</name>
</gene>
<keyword evidence="3" id="KW-1185">Reference proteome</keyword>
<evidence type="ECO:0000313" key="2">
    <source>
        <dbReference type="EMBL" id="OPJ85202.1"/>
    </source>
</evidence>
<feature type="region of interest" description="Disordered" evidence="1">
    <location>
        <begin position="38"/>
        <end position="67"/>
    </location>
</feature>
<feature type="compositionally biased region" description="Polar residues" evidence="1">
    <location>
        <begin position="58"/>
        <end position="67"/>
    </location>
</feature>
<accession>A0A1V4KL76</accession>
<dbReference type="EMBL" id="LSYS01002950">
    <property type="protein sequence ID" value="OPJ85202.1"/>
    <property type="molecule type" value="Genomic_DNA"/>
</dbReference>
<name>A0A1V4KL76_PATFA</name>
<organism evidence="2 3">
    <name type="scientific">Patagioenas fasciata monilis</name>
    <dbReference type="NCBI Taxonomy" id="372326"/>
    <lineage>
        <taxon>Eukaryota</taxon>
        <taxon>Metazoa</taxon>
        <taxon>Chordata</taxon>
        <taxon>Craniata</taxon>
        <taxon>Vertebrata</taxon>
        <taxon>Euteleostomi</taxon>
        <taxon>Archelosauria</taxon>
        <taxon>Archosauria</taxon>
        <taxon>Dinosauria</taxon>
        <taxon>Saurischia</taxon>
        <taxon>Theropoda</taxon>
        <taxon>Coelurosauria</taxon>
        <taxon>Aves</taxon>
        <taxon>Neognathae</taxon>
        <taxon>Neoaves</taxon>
        <taxon>Columbimorphae</taxon>
        <taxon>Columbiformes</taxon>
        <taxon>Columbidae</taxon>
        <taxon>Patagioenas</taxon>
    </lineage>
</organism>
<protein>
    <submittedName>
        <fullName evidence="2">Uncharacterized protein</fullName>
    </submittedName>
</protein>
<dbReference type="Proteomes" id="UP000190648">
    <property type="component" value="Unassembled WGS sequence"/>
</dbReference>
<reference evidence="2 3" key="1">
    <citation type="submission" date="2016-02" db="EMBL/GenBank/DDBJ databases">
        <title>Band-tailed pigeon sequencing and assembly.</title>
        <authorList>
            <person name="Soares A.E."/>
            <person name="Novak B.J."/>
            <person name="Rice E.S."/>
            <person name="O'Connell B."/>
            <person name="Chang D."/>
            <person name="Weber S."/>
            <person name="Shapiro B."/>
        </authorList>
    </citation>
    <scope>NUCLEOTIDE SEQUENCE [LARGE SCALE GENOMIC DNA]</scope>
    <source>
        <strain evidence="2">BTP2013</strain>
        <tissue evidence="2">Blood</tissue>
    </source>
</reference>
<evidence type="ECO:0000256" key="1">
    <source>
        <dbReference type="SAM" id="MobiDB-lite"/>
    </source>
</evidence>
<proteinExistence type="predicted"/>
<evidence type="ECO:0000313" key="3">
    <source>
        <dbReference type="Proteomes" id="UP000190648"/>
    </source>
</evidence>
<sequence>MEENGRYQPPPRPRKTYEFHRLVDVPVSQEKLNFGTDRCLEGSSTRESTAVLLPPSPQISTAKRSQI</sequence>
<dbReference type="AlphaFoldDB" id="A0A1V4KL76"/>
<comment type="caution">
    <text evidence="2">The sequence shown here is derived from an EMBL/GenBank/DDBJ whole genome shotgun (WGS) entry which is preliminary data.</text>
</comment>